<organism evidence="2">
    <name type="scientific">Brassica cretica</name>
    <name type="common">Mustard</name>
    <dbReference type="NCBI Taxonomy" id="69181"/>
    <lineage>
        <taxon>Eukaryota</taxon>
        <taxon>Viridiplantae</taxon>
        <taxon>Streptophyta</taxon>
        <taxon>Embryophyta</taxon>
        <taxon>Tracheophyta</taxon>
        <taxon>Spermatophyta</taxon>
        <taxon>Magnoliopsida</taxon>
        <taxon>eudicotyledons</taxon>
        <taxon>Gunneridae</taxon>
        <taxon>Pentapetalae</taxon>
        <taxon>rosids</taxon>
        <taxon>malvids</taxon>
        <taxon>Brassicales</taxon>
        <taxon>Brassicaceae</taxon>
        <taxon>Brassiceae</taxon>
        <taxon>Brassica</taxon>
    </lineage>
</organism>
<feature type="region of interest" description="Disordered" evidence="1">
    <location>
        <begin position="64"/>
        <end position="90"/>
    </location>
</feature>
<reference evidence="2" key="1">
    <citation type="submission" date="2019-12" db="EMBL/GenBank/DDBJ databases">
        <title>Genome sequencing and annotation of Brassica cretica.</title>
        <authorList>
            <person name="Studholme D.J."/>
            <person name="Sarris P.F."/>
        </authorList>
    </citation>
    <scope>NUCLEOTIDE SEQUENCE</scope>
    <source>
        <strain evidence="2">PFS-102/07</strain>
        <tissue evidence="2">Leaf</tissue>
    </source>
</reference>
<sequence>MVLTSWGANCWGQNQSRWNQCLKVPVKSSMNVFAKRNLRKEIFTKNFAVKSCFNLNRTTKYRLSKSNGHVSKSATDKLKYGHRTTHKPSSVATLRPSTYTAWSLRSDRALAKLGLYVATEHAHGSVAT</sequence>
<proteinExistence type="predicted"/>
<comment type="caution">
    <text evidence="2">The sequence shown here is derived from an EMBL/GenBank/DDBJ whole genome shotgun (WGS) entry which is preliminary data.</text>
</comment>
<evidence type="ECO:0000313" key="4">
    <source>
        <dbReference type="Proteomes" id="UP000266723"/>
    </source>
</evidence>
<dbReference type="Proteomes" id="UP000266723">
    <property type="component" value="Unassembled WGS sequence"/>
</dbReference>
<dbReference type="EMBL" id="QGKV02000759">
    <property type="protein sequence ID" value="KAF3567262.1"/>
    <property type="molecule type" value="Genomic_DNA"/>
</dbReference>
<evidence type="ECO:0000313" key="2">
    <source>
        <dbReference type="EMBL" id="KAF2575514.1"/>
    </source>
</evidence>
<protein>
    <submittedName>
        <fullName evidence="2">Uncharacterized protein</fullName>
    </submittedName>
</protein>
<accession>A0A8S9J0B7</accession>
<evidence type="ECO:0000313" key="3">
    <source>
        <dbReference type="EMBL" id="KAF3567262.1"/>
    </source>
</evidence>
<reference evidence="3 4" key="3">
    <citation type="journal article" date="2020" name="BMC Genomics">
        <title>Intraspecific diversification of the crop wild relative Brassica cretica Lam. using demographic model selection.</title>
        <authorList>
            <person name="Kioukis A."/>
            <person name="Michalopoulou V.A."/>
            <person name="Briers L."/>
            <person name="Pirintsos S."/>
            <person name="Studholme D.J."/>
            <person name="Pavlidis P."/>
            <person name="Sarris P.F."/>
        </authorList>
    </citation>
    <scope>NUCLEOTIDE SEQUENCE [LARGE SCALE GENOMIC DNA]</scope>
    <source>
        <strain evidence="4">cv. PFS-1207/04</strain>
        <strain evidence="3">PFS-1207/04</strain>
    </source>
</reference>
<dbReference type="EMBL" id="QGKY02001015">
    <property type="protein sequence ID" value="KAF2575514.1"/>
    <property type="molecule type" value="Genomic_DNA"/>
</dbReference>
<name>A0A8S9J0B7_BRACR</name>
<dbReference type="AlphaFoldDB" id="A0A8S9J0B7"/>
<feature type="compositionally biased region" description="Polar residues" evidence="1">
    <location>
        <begin position="64"/>
        <end position="73"/>
    </location>
</feature>
<keyword evidence="4" id="KW-1185">Reference proteome</keyword>
<evidence type="ECO:0000256" key="1">
    <source>
        <dbReference type="SAM" id="MobiDB-lite"/>
    </source>
</evidence>
<reference evidence="3" key="2">
    <citation type="submission" date="2019-12" db="EMBL/GenBank/DDBJ databases">
        <authorList>
            <person name="Studholme D.J."/>
            <person name="Sarris P."/>
        </authorList>
    </citation>
    <scope>NUCLEOTIDE SEQUENCE</scope>
    <source>
        <strain evidence="3">PFS-1207/04</strain>
        <tissue evidence="3">Leaf</tissue>
    </source>
</reference>
<gene>
    <name evidence="3" type="ORF">DY000_02014659</name>
    <name evidence="2" type="ORF">F2Q70_00002993</name>
</gene>